<feature type="compositionally biased region" description="Polar residues" evidence="2">
    <location>
        <begin position="124"/>
        <end position="135"/>
    </location>
</feature>
<evidence type="ECO:0000256" key="2">
    <source>
        <dbReference type="SAM" id="MobiDB-lite"/>
    </source>
</evidence>
<evidence type="ECO:0000313" key="6">
    <source>
        <dbReference type="WBParaSite" id="HPLM_0001922801-mRNA-1"/>
    </source>
</evidence>
<feature type="region of interest" description="Disordered" evidence="2">
    <location>
        <begin position="123"/>
        <end position="149"/>
    </location>
</feature>
<dbReference type="Proteomes" id="UP000268014">
    <property type="component" value="Unassembled WGS sequence"/>
</dbReference>
<feature type="region of interest" description="Disordered" evidence="2">
    <location>
        <begin position="92"/>
        <end position="111"/>
    </location>
</feature>
<accession>A0A0N4X4D6</accession>
<evidence type="ECO:0000259" key="3">
    <source>
        <dbReference type="Pfam" id="PF07001"/>
    </source>
</evidence>
<dbReference type="EMBL" id="UZAF01021138">
    <property type="protein sequence ID" value="VDO75817.1"/>
    <property type="molecule type" value="Genomic_DNA"/>
</dbReference>
<gene>
    <name evidence="4" type="ORF">HPLM_LOCUS19220</name>
</gene>
<dbReference type="AlphaFoldDB" id="A0A0N4X4D6"/>
<dbReference type="GO" id="GO:0030154">
    <property type="term" value="P:cell differentiation"/>
    <property type="evidence" value="ECO:0007669"/>
    <property type="project" value="TreeGrafter"/>
</dbReference>
<organism evidence="6">
    <name type="scientific">Haemonchus placei</name>
    <name type="common">Barber's pole worm</name>
    <dbReference type="NCBI Taxonomy" id="6290"/>
    <lineage>
        <taxon>Eukaryota</taxon>
        <taxon>Metazoa</taxon>
        <taxon>Ecdysozoa</taxon>
        <taxon>Nematoda</taxon>
        <taxon>Chromadorea</taxon>
        <taxon>Rhabditida</taxon>
        <taxon>Rhabditina</taxon>
        <taxon>Rhabditomorpha</taxon>
        <taxon>Strongyloidea</taxon>
        <taxon>Trichostrongylidae</taxon>
        <taxon>Haemonchus</taxon>
    </lineage>
</organism>
<reference evidence="6" key="1">
    <citation type="submission" date="2017-02" db="UniProtKB">
        <authorList>
            <consortium name="WormBaseParasite"/>
        </authorList>
    </citation>
    <scope>IDENTIFICATION</scope>
</reference>
<keyword evidence="5" id="KW-1185">Reference proteome</keyword>
<dbReference type="Pfam" id="PF07001">
    <property type="entry name" value="BAT2_N"/>
    <property type="match status" value="1"/>
</dbReference>
<dbReference type="STRING" id="6290.A0A0N4X4D6"/>
<dbReference type="InterPro" id="IPR033184">
    <property type="entry name" value="PRRC2"/>
</dbReference>
<evidence type="ECO:0000313" key="5">
    <source>
        <dbReference type="Proteomes" id="UP000268014"/>
    </source>
</evidence>
<keyword evidence="1" id="KW-0597">Phosphoprotein</keyword>
<protein>
    <submittedName>
        <fullName evidence="6">BAT2_N domain-containing protein</fullName>
    </submittedName>
</protein>
<dbReference type="PANTHER" id="PTHR14038:SF0">
    <property type="entry name" value="LP18708P"/>
    <property type="match status" value="1"/>
</dbReference>
<dbReference type="InterPro" id="IPR009738">
    <property type="entry name" value="BAT2_N"/>
</dbReference>
<reference evidence="4 5" key="2">
    <citation type="submission" date="2018-11" db="EMBL/GenBank/DDBJ databases">
        <authorList>
            <consortium name="Pathogen Informatics"/>
        </authorList>
    </citation>
    <scope>NUCLEOTIDE SEQUENCE [LARGE SCALE GENOMIC DNA]</scope>
    <source>
        <strain evidence="4 5">MHpl1</strain>
    </source>
</reference>
<dbReference type="OrthoDB" id="1939715at2759"/>
<proteinExistence type="predicted"/>
<dbReference type="PANTHER" id="PTHR14038">
    <property type="entry name" value="BAT2 HLA-B-ASSOCIATED TRANSCRIPT 2"/>
    <property type="match status" value="1"/>
</dbReference>
<feature type="domain" description="BAT2 N-terminal" evidence="3">
    <location>
        <begin position="42"/>
        <end position="156"/>
    </location>
</feature>
<dbReference type="WBParaSite" id="HPLM_0001922801-mRNA-1">
    <property type="protein sequence ID" value="HPLM_0001922801-mRNA-1"/>
    <property type="gene ID" value="HPLM_0001922801"/>
</dbReference>
<evidence type="ECO:0000313" key="4">
    <source>
        <dbReference type="EMBL" id="VDO75817.1"/>
    </source>
</evidence>
<evidence type="ECO:0000256" key="1">
    <source>
        <dbReference type="ARBA" id="ARBA00022553"/>
    </source>
</evidence>
<name>A0A0N4X4D6_HAEPC</name>
<sequence>MNFSSFSNTKEADEKVTQRIMVDNINWVFVNSSVKQHQAIHVNVAGRYGLTSVGKSIGVMRRMPPPATLPSLKSENNGQDQNVVVIMQGGAGWNKNETSTDPSEVIKPHSSCPTTALDLRPTWAKQSPSSTNNGNSGKGEFPTLSTSSQGISNTQKLQSMFSDFTNVSTHQQIAYFLDCFALIHQCLSLVLLTPITPITLVSSQISEYSDKRGGCWPPVDNAAQPALAFTSPLMSFALRHFVLNFEGLGIWGYGNKFSIAPNQALLAPRREVTLIRCEDSAVITLPALATNRVETCHLRMIMTVLKNRDSIKNIPFQKKVPISISTVLGVLFTRIINESNTFCG</sequence>